<dbReference type="AlphaFoldDB" id="A0A6A7Y7K0"/>
<dbReference type="Proteomes" id="UP000332515">
    <property type="component" value="Unassembled WGS sequence"/>
</dbReference>
<organism evidence="1 2">
    <name type="scientific">Segnochrobactrum spirostomi</name>
    <dbReference type="NCBI Taxonomy" id="2608987"/>
    <lineage>
        <taxon>Bacteria</taxon>
        <taxon>Pseudomonadati</taxon>
        <taxon>Pseudomonadota</taxon>
        <taxon>Alphaproteobacteria</taxon>
        <taxon>Hyphomicrobiales</taxon>
        <taxon>Segnochrobactraceae</taxon>
        <taxon>Segnochrobactrum</taxon>
    </lineage>
</organism>
<reference evidence="1 2" key="1">
    <citation type="submission" date="2019-09" db="EMBL/GenBank/DDBJ databases">
        <title>Segnochrobactrum spirostomi gen. nov., sp. nov., isolated from the ciliate Spirostomum cf. yagiui and description of a novel family, Segnochrobactraceae fam. nov. within the order Rhizobiales of the class Alphaproteobacteria.</title>
        <authorList>
            <person name="Akter S."/>
            <person name="Shazib S.U.A."/>
            <person name="Shin M.K."/>
        </authorList>
    </citation>
    <scope>NUCLEOTIDE SEQUENCE [LARGE SCALE GENOMIC DNA]</scope>
    <source>
        <strain evidence="1 2">Sp-1</strain>
    </source>
</reference>
<dbReference type="RefSeq" id="WP_153488151.1">
    <property type="nucleotide sequence ID" value="NZ_VWNA01000002.1"/>
</dbReference>
<proteinExistence type="predicted"/>
<comment type="caution">
    <text evidence="1">The sequence shown here is derived from an EMBL/GenBank/DDBJ whole genome shotgun (WGS) entry which is preliminary data.</text>
</comment>
<name>A0A6A7Y7K0_9HYPH</name>
<gene>
    <name evidence="1" type="ORF">F0357_19525</name>
</gene>
<dbReference type="EMBL" id="VWNA01000002">
    <property type="protein sequence ID" value="MQT14806.1"/>
    <property type="molecule type" value="Genomic_DNA"/>
</dbReference>
<protein>
    <submittedName>
        <fullName evidence="1">Uncharacterized protein</fullName>
    </submittedName>
</protein>
<keyword evidence="2" id="KW-1185">Reference proteome</keyword>
<evidence type="ECO:0000313" key="1">
    <source>
        <dbReference type="EMBL" id="MQT14806.1"/>
    </source>
</evidence>
<sequence>MSTQPKIELDEEEISKDAFFRRIAEISEEMIARHGKDFAMGALVLAAQWIAENRTGTVKGAASRRS</sequence>
<evidence type="ECO:0000313" key="2">
    <source>
        <dbReference type="Proteomes" id="UP000332515"/>
    </source>
</evidence>
<accession>A0A6A7Y7K0</accession>